<evidence type="ECO:0000256" key="3">
    <source>
        <dbReference type="ARBA" id="ARBA00023125"/>
    </source>
</evidence>
<evidence type="ECO:0000259" key="5">
    <source>
        <dbReference type="PROSITE" id="PS50931"/>
    </source>
</evidence>
<comment type="similarity">
    <text evidence="1">Belongs to the LysR transcriptional regulatory family.</text>
</comment>
<evidence type="ECO:0000256" key="2">
    <source>
        <dbReference type="ARBA" id="ARBA00023015"/>
    </source>
</evidence>
<dbReference type="Proteomes" id="UP000574067">
    <property type="component" value="Unassembled WGS sequence"/>
</dbReference>
<gene>
    <name evidence="6" type="ORF">HHL10_15380</name>
</gene>
<dbReference type="InterPro" id="IPR036390">
    <property type="entry name" value="WH_DNA-bd_sf"/>
</dbReference>
<evidence type="ECO:0000313" key="7">
    <source>
        <dbReference type="Proteomes" id="UP000574067"/>
    </source>
</evidence>
<dbReference type="AlphaFoldDB" id="A0A848FDK5"/>
<evidence type="ECO:0000313" key="6">
    <source>
        <dbReference type="EMBL" id="NML16363.1"/>
    </source>
</evidence>
<accession>A0A848FDK5</accession>
<keyword evidence="2" id="KW-0805">Transcription regulation</keyword>
<dbReference type="Gene3D" id="3.40.190.10">
    <property type="entry name" value="Periplasmic binding protein-like II"/>
    <property type="match status" value="2"/>
</dbReference>
<feature type="domain" description="HTH lysR-type" evidence="5">
    <location>
        <begin position="4"/>
        <end position="61"/>
    </location>
</feature>
<dbReference type="GO" id="GO:0003700">
    <property type="term" value="F:DNA-binding transcription factor activity"/>
    <property type="evidence" value="ECO:0007669"/>
    <property type="project" value="InterPro"/>
</dbReference>
<keyword evidence="7" id="KW-1185">Reference proteome</keyword>
<dbReference type="PANTHER" id="PTHR30126">
    <property type="entry name" value="HTH-TYPE TRANSCRIPTIONAL REGULATOR"/>
    <property type="match status" value="1"/>
</dbReference>
<keyword evidence="3" id="KW-0238">DNA-binding</keyword>
<dbReference type="Pfam" id="PF00126">
    <property type="entry name" value="HTH_1"/>
    <property type="match status" value="1"/>
</dbReference>
<reference evidence="6 7" key="1">
    <citation type="submission" date="2020-04" db="EMBL/GenBank/DDBJ databases">
        <title>Azohydromonas sp. isolated from soil.</title>
        <authorList>
            <person name="Dahal R.H."/>
        </authorList>
    </citation>
    <scope>NUCLEOTIDE SEQUENCE [LARGE SCALE GENOMIC DNA]</scope>
    <source>
        <strain evidence="6 7">G-1-1-14</strain>
    </source>
</reference>
<dbReference type="InterPro" id="IPR000847">
    <property type="entry name" value="LysR_HTH_N"/>
</dbReference>
<dbReference type="RefSeq" id="WP_169161273.1">
    <property type="nucleotide sequence ID" value="NZ_JABBFW010000010.1"/>
</dbReference>
<dbReference type="PROSITE" id="PS50931">
    <property type="entry name" value="HTH_LYSR"/>
    <property type="match status" value="1"/>
</dbReference>
<organism evidence="6 7">
    <name type="scientific">Azohydromonas caseinilytica</name>
    <dbReference type="NCBI Taxonomy" id="2728836"/>
    <lineage>
        <taxon>Bacteria</taxon>
        <taxon>Pseudomonadati</taxon>
        <taxon>Pseudomonadota</taxon>
        <taxon>Betaproteobacteria</taxon>
        <taxon>Burkholderiales</taxon>
        <taxon>Sphaerotilaceae</taxon>
        <taxon>Azohydromonas</taxon>
    </lineage>
</organism>
<dbReference type="FunFam" id="1.10.10.10:FF:000001">
    <property type="entry name" value="LysR family transcriptional regulator"/>
    <property type="match status" value="1"/>
</dbReference>
<sequence>MQRLNFHHLHYFWAVAKEGNLTRTANALHVSQSALSTQIKRLEEQLGQPLFERSGRTLTLTEAGRLALSYAESIFASGSELMALLRDGRRQERQVLRLGAVSTLSRNFQENFLRPLLEREDVELVLQSGSLAELLERLRVHKLDLILSNRLVSATAEDAWRCRRIARQPVSLVGRPRRGRAAFRYPQDLAEVPLLLPGRDSDIRAGFDLLCEQQGIRYRLRAEVDDMALLRLLARDSDSVALLPSVVVQDELRAGVLVEYAVVPQLQESFYGITVQRHFEPPLLKSLLKRPQVQVLTPATTPAAAAVRSRRGAGT</sequence>
<dbReference type="SUPFAM" id="SSF46785">
    <property type="entry name" value="Winged helix' DNA-binding domain"/>
    <property type="match status" value="1"/>
</dbReference>
<dbReference type="EMBL" id="JABBFW010000010">
    <property type="protein sequence ID" value="NML16363.1"/>
    <property type="molecule type" value="Genomic_DNA"/>
</dbReference>
<evidence type="ECO:0000256" key="1">
    <source>
        <dbReference type="ARBA" id="ARBA00009437"/>
    </source>
</evidence>
<keyword evidence="4" id="KW-0804">Transcription</keyword>
<dbReference type="InterPro" id="IPR036388">
    <property type="entry name" value="WH-like_DNA-bd_sf"/>
</dbReference>
<proteinExistence type="inferred from homology"/>
<dbReference type="PRINTS" id="PR00039">
    <property type="entry name" value="HTHLYSR"/>
</dbReference>
<dbReference type="PANTHER" id="PTHR30126:SF98">
    <property type="entry name" value="HTH-TYPE TRANSCRIPTIONAL ACTIVATOR BAUR"/>
    <property type="match status" value="1"/>
</dbReference>
<dbReference type="Gene3D" id="1.10.10.10">
    <property type="entry name" value="Winged helix-like DNA-binding domain superfamily/Winged helix DNA-binding domain"/>
    <property type="match status" value="1"/>
</dbReference>
<dbReference type="InterPro" id="IPR005119">
    <property type="entry name" value="LysR_subst-bd"/>
</dbReference>
<evidence type="ECO:0000256" key="4">
    <source>
        <dbReference type="ARBA" id="ARBA00023163"/>
    </source>
</evidence>
<protein>
    <submittedName>
        <fullName evidence="6">LysR family transcriptional regulator</fullName>
    </submittedName>
</protein>
<name>A0A848FDK5_9BURK</name>
<dbReference type="GO" id="GO:0000976">
    <property type="term" value="F:transcription cis-regulatory region binding"/>
    <property type="evidence" value="ECO:0007669"/>
    <property type="project" value="TreeGrafter"/>
</dbReference>
<comment type="caution">
    <text evidence="6">The sequence shown here is derived from an EMBL/GenBank/DDBJ whole genome shotgun (WGS) entry which is preliminary data.</text>
</comment>
<dbReference type="SUPFAM" id="SSF53850">
    <property type="entry name" value="Periplasmic binding protein-like II"/>
    <property type="match status" value="1"/>
</dbReference>
<dbReference type="Pfam" id="PF03466">
    <property type="entry name" value="LysR_substrate"/>
    <property type="match status" value="1"/>
</dbReference>